<dbReference type="PANTHER" id="PTHR43479">
    <property type="entry name" value="ACREF/ENVCD OPERON REPRESSOR-RELATED"/>
    <property type="match status" value="1"/>
</dbReference>
<dbReference type="PANTHER" id="PTHR43479:SF11">
    <property type="entry name" value="ACREF_ENVCD OPERON REPRESSOR-RELATED"/>
    <property type="match status" value="1"/>
</dbReference>
<sequence>MVRDVINLKSKQERSEETKKNILNAAKKLFMTYGYESVTIRQIAKEAGCSHTAIYLYYKDKESLLHHLVMPLLQLLSQQMKNIIQLNEMDDWTKLKRLCSSFITFCLHHKSMYSTFMTASASRVDEEDPRLQINNVRIEIFQLLMQTLENALGLSDPRQSLAFARVLFYNLHGVISTYIDNKEPLEDLTERLSSTFDLSVEAMLLGLREIKKQGGKKDESRTNF</sequence>
<gene>
    <name evidence="4" type="ORF">SAMN04488137_2733</name>
</gene>
<evidence type="ECO:0000313" key="4">
    <source>
        <dbReference type="EMBL" id="SDM94891.1"/>
    </source>
</evidence>
<evidence type="ECO:0000256" key="2">
    <source>
        <dbReference type="PROSITE-ProRule" id="PRU00335"/>
    </source>
</evidence>
<evidence type="ECO:0000259" key="3">
    <source>
        <dbReference type="PROSITE" id="PS50977"/>
    </source>
</evidence>
<dbReference type="InterPro" id="IPR050624">
    <property type="entry name" value="HTH-type_Tx_Regulator"/>
</dbReference>
<feature type="DNA-binding region" description="H-T-H motif" evidence="2">
    <location>
        <begin position="39"/>
        <end position="58"/>
    </location>
</feature>
<evidence type="ECO:0000256" key="1">
    <source>
        <dbReference type="ARBA" id="ARBA00023125"/>
    </source>
</evidence>
<dbReference type="EMBL" id="FNHW01000001">
    <property type="protein sequence ID" value="SDM94891.1"/>
    <property type="molecule type" value="Genomic_DNA"/>
</dbReference>
<accession>A0A1G9XEC8</accession>
<proteinExistence type="predicted"/>
<feature type="domain" description="HTH tetR-type" evidence="3">
    <location>
        <begin position="16"/>
        <end position="76"/>
    </location>
</feature>
<dbReference type="InterPro" id="IPR009057">
    <property type="entry name" value="Homeodomain-like_sf"/>
</dbReference>
<dbReference type="InterPro" id="IPR001647">
    <property type="entry name" value="HTH_TetR"/>
</dbReference>
<dbReference type="OrthoDB" id="9815924at2"/>
<keyword evidence="1 2" id="KW-0238">DNA-binding</keyword>
<organism evidence="4 5">
    <name type="scientific">Fictibacillus solisalsi</name>
    <dbReference type="NCBI Taxonomy" id="459525"/>
    <lineage>
        <taxon>Bacteria</taxon>
        <taxon>Bacillati</taxon>
        <taxon>Bacillota</taxon>
        <taxon>Bacilli</taxon>
        <taxon>Bacillales</taxon>
        <taxon>Fictibacillaceae</taxon>
        <taxon>Fictibacillus</taxon>
    </lineage>
</organism>
<dbReference type="PRINTS" id="PR00455">
    <property type="entry name" value="HTHTETR"/>
</dbReference>
<dbReference type="Proteomes" id="UP000199544">
    <property type="component" value="Unassembled WGS sequence"/>
</dbReference>
<name>A0A1G9XEC8_9BACL</name>
<dbReference type="Pfam" id="PF00440">
    <property type="entry name" value="TetR_N"/>
    <property type="match status" value="1"/>
</dbReference>
<dbReference type="AlphaFoldDB" id="A0A1G9XEC8"/>
<dbReference type="Gene3D" id="1.10.357.10">
    <property type="entry name" value="Tetracycline Repressor, domain 2"/>
    <property type="match status" value="1"/>
</dbReference>
<keyword evidence="5" id="KW-1185">Reference proteome</keyword>
<dbReference type="SUPFAM" id="SSF46689">
    <property type="entry name" value="Homeodomain-like"/>
    <property type="match status" value="1"/>
</dbReference>
<dbReference type="STRING" id="459525.SAMN04488137_2733"/>
<dbReference type="PROSITE" id="PS50977">
    <property type="entry name" value="HTH_TETR_2"/>
    <property type="match status" value="1"/>
</dbReference>
<dbReference type="GO" id="GO:0003677">
    <property type="term" value="F:DNA binding"/>
    <property type="evidence" value="ECO:0007669"/>
    <property type="project" value="UniProtKB-UniRule"/>
</dbReference>
<reference evidence="5" key="1">
    <citation type="submission" date="2016-10" db="EMBL/GenBank/DDBJ databases">
        <authorList>
            <person name="Varghese N."/>
            <person name="Submissions S."/>
        </authorList>
    </citation>
    <scope>NUCLEOTIDE SEQUENCE [LARGE SCALE GENOMIC DNA]</scope>
    <source>
        <strain evidence="5">CGMCC 1.6854</strain>
    </source>
</reference>
<protein>
    <submittedName>
        <fullName evidence="4">Transcriptional regulator, TetR family</fullName>
    </submittedName>
</protein>
<evidence type="ECO:0000313" key="5">
    <source>
        <dbReference type="Proteomes" id="UP000199544"/>
    </source>
</evidence>